<name>A0ABN0AP20_CHRGE</name>
<accession>A0ABN0AP20</accession>
<sequence length="43" mass="5033">MIIKANAFYVPFTKVLRIGLKIYISNVHHNNSLFYDLNHVNVD</sequence>
<keyword evidence="2" id="KW-1185">Reference proteome</keyword>
<dbReference type="EMBL" id="ACKQ02000007">
    <property type="protein sequence ID" value="EFK34789.1"/>
    <property type="molecule type" value="Genomic_DNA"/>
</dbReference>
<evidence type="ECO:0000313" key="2">
    <source>
        <dbReference type="Proteomes" id="UP000002969"/>
    </source>
</evidence>
<reference evidence="1" key="1">
    <citation type="submission" date="2010-06" db="EMBL/GenBank/DDBJ databases">
        <authorList>
            <person name="Muzny D."/>
            <person name="Qin X."/>
            <person name="Buhay C."/>
            <person name="Dugan-Rocha S."/>
            <person name="Ding Y."/>
            <person name="Chen G."/>
            <person name="Hawes A."/>
            <person name="Holder M."/>
            <person name="Jhangiani S."/>
            <person name="Johnson A."/>
            <person name="Khan Z."/>
            <person name="Li Z."/>
            <person name="Liu W."/>
            <person name="Liu X."/>
            <person name="Perez L."/>
            <person name="Shen H."/>
            <person name="Wang Q."/>
            <person name="Watt J."/>
            <person name="Xi L."/>
            <person name="Xin Y."/>
            <person name="Zhou J."/>
            <person name="Deng J."/>
            <person name="Jiang H."/>
            <person name="Liu Y."/>
            <person name="Qu J."/>
            <person name="Song X.-Z."/>
            <person name="Zhang L."/>
            <person name="Villasana D."/>
            <person name="Johnson A."/>
            <person name="Liu J."/>
            <person name="Liyanage D."/>
            <person name="Lorensuhewa L."/>
            <person name="Robinson T."/>
            <person name="Song A."/>
            <person name="Song B.-B."/>
            <person name="Dinh H."/>
            <person name="Thornton R."/>
            <person name="Coyle M."/>
            <person name="Francisco L."/>
            <person name="Jackson L."/>
            <person name="Javaid M."/>
            <person name="Korchina V."/>
            <person name="Kovar C."/>
            <person name="Mata R."/>
            <person name="Mathew T."/>
            <person name="Ngo R."/>
            <person name="Nguyen L."/>
            <person name="Nguyen N."/>
            <person name="Okwuonu G."/>
            <person name="Ongeri F."/>
            <person name="Pham C."/>
            <person name="Simmons D."/>
            <person name="Wilczek-Boney K."/>
            <person name="Hale W."/>
            <person name="Jakkamsetti A."/>
            <person name="Pham P."/>
            <person name="Ruth R."/>
            <person name="San Lucas F."/>
            <person name="Warren J."/>
            <person name="Zhang J."/>
            <person name="Zhao Z."/>
            <person name="Zhou C."/>
            <person name="Zhu D."/>
            <person name="Lee S."/>
            <person name="Bess C."/>
            <person name="Blankenburg K."/>
            <person name="Forbes L."/>
            <person name="Fu Q."/>
            <person name="Gubbala S."/>
            <person name="Hirani K."/>
            <person name="Jayaseelan J.C."/>
            <person name="Lara F."/>
            <person name="Munidasa M."/>
            <person name="Palculict T."/>
            <person name="Patil S."/>
            <person name="Pu L.-L."/>
            <person name="Saada N."/>
            <person name="Tang L."/>
            <person name="Weissenberger G."/>
            <person name="Zhu Y."/>
            <person name="Hemphill L."/>
            <person name="Shang Y."/>
            <person name="Youmans B."/>
            <person name="Ayvaz T."/>
            <person name="Ross M."/>
            <person name="Santibanez J."/>
            <person name="Aqrawi P."/>
            <person name="Gross S."/>
            <person name="Joshi V."/>
            <person name="Fowler G."/>
            <person name="Nazareth L."/>
            <person name="Reid J."/>
            <person name="Worley K."/>
            <person name="Petrosino J."/>
            <person name="Highlander S."/>
            <person name="Gibbs R."/>
        </authorList>
    </citation>
    <scope>NUCLEOTIDE SEQUENCE [LARGE SCALE GENOMIC DNA]</scope>
    <source>
        <strain evidence="1">ATCC 35910</strain>
    </source>
</reference>
<gene>
    <name evidence="1" type="ORF">HMPREF0204_13858</name>
</gene>
<comment type="caution">
    <text evidence="1">The sequence shown here is derived from an EMBL/GenBank/DDBJ whole genome shotgun (WGS) entry which is preliminary data.</text>
</comment>
<evidence type="ECO:0000313" key="1">
    <source>
        <dbReference type="EMBL" id="EFK34789.1"/>
    </source>
</evidence>
<dbReference type="Proteomes" id="UP000002969">
    <property type="component" value="Unassembled WGS sequence"/>
</dbReference>
<proteinExistence type="predicted"/>
<protein>
    <submittedName>
        <fullName evidence="1">Uncharacterized protein</fullName>
    </submittedName>
</protein>
<organism evidence="1 2">
    <name type="scientific">Chryseobacterium gleum ATCC 35910</name>
    <dbReference type="NCBI Taxonomy" id="525257"/>
    <lineage>
        <taxon>Bacteria</taxon>
        <taxon>Pseudomonadati</taxon>
        <taxon>Bacteroidota</taxon>
        <taxon>Flavobacteriia</taxon>
        <taxon>Flavobacteriales</taxon>
        <taxon>Weeksellaceae</taxon>
        <taxon>Chryseobacterium group</taxon>
        <taxon>Chryseobacterium</taxon>
    </lineage>
</organism>